<dbReference type="GO" id="GO:0022857">
    <property type="term" value="F:transmembrane transporter activity"/>
    <property type="evidence" value="ECO:0007669"/>
    <property type="project" value="InterPro"/>
</dbReference>
<feature type="domain" description="Major facilitator superfamily (MFS) profile" evidence="7">
    <location>
        <begin position="1"/>
        <end position="147"/>
    </location>
</feature>
<keyword evidence="5 6" id="KW-0472">Membrane</keyword>
<feature type="transmembrane region" description="Helical" evidence="6">
    <location>
        <begin position="20"/>
        <end position="39"/>
    </location>
</feature>
<evidence type="ECO:0000256" key="3">
    <source>
        <dbReference type="ARBA" id="ARBA00022692"/>
    </source>
</evidence>
<sequence length="147" mass="16000">MNVGFAKQAFQLDTGIDNAAFALGAGLFLIGYALFETPSNILMHRVGAKLWMSRIMVTWGLVSAAMAWAHDVNTFYVLRFLLGVAEAGFFPGMMLYFTYWFPAATRGKVWASSTSGRALHSSLAVRFPAPCSSWMAWPGSRAGNGCS</sequence>
<dbReference type="SUPFAM" id="SSF103473">
    <property type="entry name" value="MFS general substrate transporter"/>
    <property type="match status" value="1"/>
</dbReference>
<dbReference type="GO" id="GO:0005886">
    <property type="term" value="C:plasma membrane"/>
    <property type="evidence" value="ECO:0007669"/>
    <property type="project" value="TreeGrafter"/>
</dbReference>
<dbReference type="Pfam" id="PF07690">
    <property type="entry name" value="MFS_1"/>
    <property type="match status" value="1"/>
</dbReference>
<evidence type="ECO:0000256" key="4">
    <source>
        <dbReference type="ARBA" id="ARBA00022989"/>
    </source>
</evidence>
<feature type="transmembrane region" description="Helical" evidence="6">
    <location>
        <begin position="76"/>
        <end position="99"/>
    </location>
</feature>
<dbReference type="AlphaFoldDB" id="A0A1K0J420"/>
<dbReference type="InterPro" id="IPR036259">
    <property type="entry name" value="MFS_trans_sf"/>
</dbReference>
<dbReference type="PANTHER" id="PTHR43791">
    <property type="entry name" value="PERMEASE-RELATED"/>
    <property type="match status" value="1"/>
</dbReference>
<proteinExistence type="predicted"/>
<dbReference type="InterPro" id="IPR020846">
    <property type="entry name" value="MFS_dom"/>
</dbReference>
<gene>
    <name evidence="8" type="ORF">CNECB9_820008</name>
</gene>
<evidence type="ECO:0000256" key="6">
    <source>
        <dbReference type="SAM" id="Phobius"/>
    </source>
</evidence>
<keyword evidence="4 6" id="KW-1133">Transmembrane helix</keyword>
<dbReference type="Gene3D" id="1.20.1250.20">
    <property type="entry name" value="MFS general substrate transporter like domains"/>
    <property type="match status" value="1"/>
</dbReference>
<keyword evidence="2" id="KW-0813">Transport</keyword>
<evidence type="ECO:0000259" key="7">
    <source>
        <dbReference type="PROSITE" id="PS50850"/>
    </source>
</evidence>
<evidence type="ECO:0000256" key="5">
    <source>
        <dbReference type="ARBA" id="ARBA00023136"/>
    </source>
</evidence>
<reference evidence="8" key="1">
    <citation type="submission" date="2016-09" db="EMBL/GenBank/DDBJ databases">
        <authorList>
            <person name="Capua I."/>
            <person name="De Benedictis P."/>
            <person name="Joannis T."/>
            <person name="Lombin L.H."/>
            <person name="Cattoli G."/>
        </authorList>
    </citation>
    <scope>NUCLEOTIDE SEQUENCE</scope>
    <source>
        <strain evidence="8">B9</strain>
    </source>
</reference>
<dbReference type="PROSITE" id="PS50850">
    <property type="entry name" value="MFS"/>
    <property type="match status" value="1"/>
</dbReference>
<keyword evidence="3 6" id="KW-0812">Transmembrane</keyword>
<evidence type="ECO:0000256" key="2">
    <source>
        <dbReference type="ARBA" id="ARBA00022448"/>
    </source>
</evidence>
<organism evidence="8">
    <name type="scientific">Cupriavidus necator</name>
    <name type="common">Alcaligenes eutrophus</name>
    <name type="synonym">Ralstonia eutropha</name>
    <dbReference type="NCBI Taxonomy" id="106590"/>
    <lineage>
        <taxon>Bacteria</taxon>
        <taxon>Pseudomonadati</taxon>
        <taxon>Pseudomonadota</taxon>
        <taxon>Betaproteobacteria</taxon>
        <taxon>Burkholderiales</taxon>
        <taxon>Burkholderiaceae</taxon>
        <taxon>Cupriavidus</taxon>
    </lineage>
</organism>
<dbReference type="InterPro" id="IPR011701">
    <property type="entry name" value="MFS"/>
</dbReference>
<evidence type="ECO:0000313" key="8">
    <source>
        <dbReference type="EMBL" id="SCV01464.1"/>
    </source>
</evidence>
<comment type="subcellular location">
    <subcellularLocation>
        <location evidence="1">Membrane</location>
        <topology evidence="1">Multi-pass membrane protein</topology>
    </subcellularLocation>
</comment>
<protein>
    <submittedName>
        <fullName evidence="8">Sugar phosphate permease</fullName>
    </submittedName>
</protein>
<evidence type="ECO:0000256" key="1">
    <source>
        <dbReference type="ARBA" id="ARBA00004141"/>
    </source>
</evidence>
<accession>A0A1K0J420</accession>
<dbReference type="EMBL" id="FMSH01000532">
    <property type="protein sequence ID" value="SCV01464.1"/>
    <property type="molecule type" value="Genomic_DNA"/>
</dbReference>
<name>A0A1K0J420_CUPNE</name>
<dbReference type="PANTHER" id="PTHR43791:SF30">
    <property type="entry name" value="INNER MEMBRANE TRANSPORT PROTEIN RHMT"/>
    <property type="match status" value="1"/>
</dbReference>
<feature type="transmembrane region" description="Helical" evidence="6">
    <location>
        <begin position="51"/>
        <end position="70"/>
    </location>
</feature>